<dbReference type="EMBL" id="OU893341">
    <property type="protein sequence ID" value="CAH0747351.1"/>
    <property type="molecule type" value="Genomic_DNA"/>
</dbReference>
<organism evidence="5 6">
    <name type="scientific">Diatraea saccharalis</name>
    <name type="common">sugarcane borer</name>
    <dbReference type="NCBI Taxonomy" id="40085"/>
    <lineage>
        <taxon>Eukaryota</taxon>
        <taxon>Metazoa</taxon>
        <taxon>Ecdysozoa</taxon>
        <taxon>Arthropoda</taxon>
        <taxon>Hexapoda</taxon>
        <taxon>Insecta</taxon>
        <taxon>Pterygota</taxon>
        <taxon>Neoptera</taxon>
        <taxon>Endopterygota</taxon>
        <taxon>Lepidoptera</taxon>
        <taxon>Glossata</taxon>
        <taxon>Ditrysia</taxon>
        <taxon>Pyraloidea</taxon>
        <taxon>Crambidae</taxon>
        <taxon>Crambinae</taxon>
        <taxon>Diatraea</taxon>
    </lineage>
</organism>
<dbReference type="AlphaFoldDB" id="A0A9P0BYB9"/>
<keyword evidence="3" id="KW-0862">Zinc</keyword>
<proteinExistence type="predicted"/>
<keyword evidence="2" id="KW-0863">Zinc-finger</keyword>
<evidence type="ECO:0000256" key="3">
    <source>
        <dbReference type="ARBA" id="ARBA00022833"/>
    </source>
</evidence>
<reference evidence="5" key="2">
    <citation type="submission" date="2022-10" db="EMBL/GenBank/DDBJ databases">
        <authorList>
            <consortium name="ENA_rothamsted_submissions"/>
            <consortium name="culmorum"/>
            <person name="King R."/>
        </authorList>
    </citation>
    <scope>NUCLEOTIDE SEQUENCE</scope>
</reference>
<keyword evidence="6" id="KW-1185">Reference proteome</keyword>
<dbReference type="InterPro" id="IPR027377">
    <property type="entry name" value="ZAR1/RTP1-5-like_Znf-3CxxC"/>
</dbReference>
<evidence type="ECO:0000313" key="5">
    <source>
        <dbReference type="EMBL" id="CAH0747351.1"/>
    </source>
</evidence>
<gene>
    <name evidence="5" type="ORF">DIATSA_LOCUS1190</name>
</gene>
<dbReference type="Proteomes" id="UP001153714">
    <property type="component" value="Chromosome 10"/>
</dbReference>
<evidence type="ECO:0000256" key="2">
    <source>
        <dbReference type="ARBA" id="ARBA00022771"/>
    </source>
</evidence>
<dbReference type="SMART" id="SM01328">
    <property type="entry name" value="zf-3CxxC"/>
    <property type="match status" value="1"/>
</dbReference>
<evidence type="ECO:0000259" key="4">
    <source>
        <dbReference type="SMART" id="SM01328"/>
    </source>
</evidence>
<name>A0A9P0BYB9_9NEOP</name>
<reference evidence="5" key="1">
    <citation type="submission" date="2021-12" db="EMBL/GenBank/DDBJ databases">
        <authorList>
            <person name="King R."/>
        </authorList>
    </citation>
    <scope>NUCLEOTIDE SEQUENCE</scope>
</reference>
<sequence>MYCNRIAVNNLVLINNVCEDCSSNSRSIPSVNSHYQLEARYGEYRCSCGRFWTSSRARNGIYQMCERCRRPAYPINVRPLRPSDMKSADMEKSEHKKELCQMCQQLGDCGRPRKGTRAKRY</sequence>
<accession>A0A9P0BYB9</accession>
<dbReference type="GO" id="GO:0008270">
    <property type="term" value="F:zinc ion binding"/>
    <property type="evidence" value="ECO:0007669"/>
    <property type="project" value="UniProtKB-KW"/>
</dbReference>
<evidence type="ECO:0000313" key="6">
    <source>
        <dbReference type="Proteomes" id="UP001153714"/>
    </source>
</evidence>
<feature type="domain" description="3CxxC-type" evidence="4">
    <location>
        <begin position="39"/>
        <end position="106"/>
    </location>
</feature>
<keyword evidence="1" id="KW-0479">Metal-binding</keyword>
<dbReference type="OrthoDB" id="6943740at2759"/>
<protein>
    <recommendedName>
        <fullName evidence="4">3CxxC-type domain-containing protein</fullName>
    </recommendedName>
</protein>
<evidence type="ECO:0000256" key="1">
    <source>
        <dbReference type="ARBA" id="ARBA00022723"/>
    </source>
</evidence>